<feature type="compositionally biased region" description="Basic and acidic residues" evidence="1">
    <location>
        <begin position="256"/>
        <end position="274"/>
    </location>
</feature>
<feature type="region of interest" description="Disordered" evidence="1">
    <location>
        <begin position="103"/>
        <end position="141"/>
    </location>
</feature>
<feature type="region of interest" description="Disordered" evidence="1">
    <location>
        <begin position="662"/>
        <end position="691"/>
    </location>
</feature>
<feature type="compositionally biased region" description="Polar residues" evidence="1">
    <location>
        <begin position="123"/>
        <end position="134"/>
    </location>
</feature>
<feature type="region of interest" description="Disordered" evidence="1">
    <location>
        <begin position="245"/>
        <end position="334"/>
    </location>
</feature>
<feature type="region of interest" description="Disordered" evidence="1">
    <location>
        <begin position="368"/>
        <end position="390"/>
    </location>
</feature>
<feature type="compositionally biased region" description="Polar residues" evidence="1">
    <location>
        <begin position="306"/>
        <end position="330"/>
    </location>
</feature>
<feature type="compositionally biased region" description="Basic and acidic residues" evidence="1">
    <location>
        <begin position="112"/>
        <end position="122"/>
    </location>
</feature>
<feature type="compositionally biased region" description="Basic residues" evidence="1">
    <location>
        <begin position="630"/>
        <end position="640"/>
    </location>
</feature>
<evidence type="ECO:0000256" key="1">
    <source>
        <dbReference type="SAM" id="MobiDB-lite"/>
    </source>
</evidence>
<feature type="compositionally biased region" description="Low complexity" evidence="1">
    <location>
        <begin position="69"/>
        <end position="88"/>
    </location>
</feature>
<protein>
    <submittedName>
        <fullName evidence="2">Cenp-C1</fullName>
    </submittedName>
</protein>
<feature type="compositionally biased region" description="Low complexity" evidence="1">
    <location>
        <begin position="971"/>
        <end position="986"/>
    </location>
</feature>
<feature type="compositionally biased region" description="Polar residues" evidence="1">
    <location>
        <begin position="1096"/>
        <end position="1113"/>
    </location>
</feature>
<feature type="region of interest" description="Disordered" evidence="1">
    <location>
        <begin position="838"/>
        <end position="858"/>
    </location>
</feature>
<feature type="region of interest" description="Disordered" evidence="1">
    <location>
        <begin position="66"/>
        <end position="88"/>
    </location>
</feature>
<proteinExistence type="predicted"/>
<feature type="compositionally biased region" description="Polar residues" evidence="1">
    <location>
        <begin position="1144"/>
        <end position="1153"/>
    </location>
</feature>
<feature type="region of interest" description="Disordered" evidence="1">
    <location>
        <begin position="903"/>
        <end position="1044"/>
    </location>
</feature>
<name>A0A2R4RM19_9MUSC</name>
<reference evidence="2" key="1">
    <citation type="submission" date="2017-05" db="EMBL/GenBank/DDBJ databases">
        <title>Concomitant duplication of the CenH3 and Cenp-C genes in Drosophila.</title>
        <authorList>
            <person name="Teixeira J.R."/>
            <person name="Dias G.B."/>
            <person name="Svartman M."/>
            <person name="Ruiz A."/>
            <person name="Kuhn G.C.S."/>
        </authorList>
    </citation>
    <scope>NUCLEOTIDE SEQUENCE</scope>
    <source>
        <strain evidence="2">D73C3B</strain>
    </source>
</reference>
<feature type="region of interest" description="Disordered" evidence="1">
    <location>
        <begin position="601"/>
        <end position="641"/>
    </location>
</feature>
<sequence>MRSKVSETTLRELQDILNAENPDEERFKDFLKKKTAPKPPNSPQYVLGGYDVSFDIDVDLIKLPEKQQHQQQQQQKKQQQETQLQGSQNVALRETLNNSITDNIPHLVIKSEPQEEGLKSPNEENTAIERSSSAPLDEGNYSPVKHSVRAASESIKSCRVVLRRRSHVMRLRQELQEDILTVINETRTSSASFAFLPKVSSTPALDKLAILQLPKSTQLTTPATTPKSSLNHADFEGAFEESLMHLPHRSSRTRSGNRDTPVKEGTTGREKQESSKNTSQAPTGVGHRDTFVIDKTLEPKDLKLPSPTNKATNMGQNATKISTPSLTGRTHSIGGRQPYVLRRSLPYRGLPRSPQQVALRSDLIVSTTQSPSTKVDARASTSRHEVRSPQDIQPEAEHIVSGTQAQQNIQQGDIAAGSATSPLADICGIQTNRIPGNAAAEEIPAMEESDVEVEETTSPIDLAPAGGNTTRQRRRQQQVTAGQKNSTQLLDLHQTHRCNTTQQSTRNTHPAALNKPLLPAINGEEFAEELARLTNNEILDLRKRNSLGRIHHQQVFTMEQQLALEHSIQMEIVRRNLSGQGDGLPSKVTANNAELNAIKNAKKTPPKPDVTLNGLTNSTDTGLHIDSPHPPRRLRSRRRGIPISNELQNYLELPMTIKKRMSETTRCKTKRSLYTKGDSDNEDGRPQSPVVQQGITNSSIQIAPAPPSNLSSGEKVEDILIVPPPPVSLRYSRNFRGSQPQPSVNVVAEQVDDVATEQSEGSNAMIIDDIQIVPPPPDSLRYSRQLRRFAVEEQEQPVTDIGETARNIESTSIVSPRLLRSSKSRDQPVEDVIEVQCSDDAQRSQEEPSPPKAIQNSTRELSGNFAEREVPEILAEHTKISPNISVRYPKRGRDLEITSADLEEEQKEDDPLEHPKGFKNPSQDNSSSYMEELRVETPTPPSVSEISSAEQRELDEQPSTSKAAREALRLSTSRKQQKNNSKQTKSSTKDNVFKKPKLPAPRVNKSISRELQRLRITTGDLTSLSQDNGTGSNDNRNGVRRSKRGQIPLRNTWVHSVSEPFKSTFLERSIIDSIMLQRKVATTNRTTSFKNKRTPLCSSTPANGNSPSTSGGNLSALKRKRQAEQGFQESGISPLPEIAEEGEQQSNQSPKTNSIDKENLRKKMRNRVYVESDSDSEPEAAPVAVPRADAEAIQLAEQIVSGDDAPSEVPAMPRLNPSQTQLLQMADWLRGVEMATETDVAASSELDNNATQFTSVSDLKFLNLDGIEYSFYKTEESWGMGYMRFQPLQQRGMKRNKTNTLRFLSLVGEFVVEVQLESEDKKTYVLKSGDFIEIKMGKKFNIINSLNEVGLMIVNRK</sequence>
<feature type="compositionally biased region" description="Basic and acidic residues" evidence="1">
    <location>
        <begin position="286"/>
        <end position="303"/>
    </location>
</feature>
<accession>A0A2R4RM19</accession>
<gene>
    <name evidence="2" type="primary">Cenp-C1</name>
</gene>
<feature type="region of interest" description="Disordered" evidence="1">
    <location>
        <begin position="447"/>
        <end position="486"/>
    </location>
</feature>
<feature type="compositionally biased region" description="Polar residues" evidence="1">
    <location>
        <begin position="1019"/>
        <end position="1036"/>
    </location>
</feature>
<evidence type="ECO:0000313" key="2">
    <source>
        <dbReference type="EMBL" id="AVZ23165.1"/>
    </source>
</evidence>
<feature type="compositionally biased region" description="Polar residues" evidence="1">
    <location>
        <begin position="920"/>
        <end position="929"/>
    </location>
</feature>
<organism evidence="2">
    <name type="scientific">Drosophila seriema</name>
    <dbReference type="NCBI Taxonomy" id="271509"/>
    <lineage>
        <taxon>Eukaryota</taxon>
        <taxon>Metazoa</taxon>
        <taxon>Ecdysozoa</taxon>
        <taxon>Arthropoda</taxon>
        <taxon>Hexapoda</taxon>
        <taxon>Insecta</taxon>
        <taxon>Pterygota</taxon>
        <taxon>Neoptera</taxon>
        <taxon>Endopterygota</taxon>
        <taxon>Diptera</taxon>
        <taxon>Brachycera</taxon>
        <taxon>Muscomorpha</taxon>
        <taxon>Ephydroidea</taxon>
        <taxon>Drosophilidae</taxon>
        <taxon>Drosophila</taxon>
    </lineage>
</organism>
<dbReference type="EMBL" id="MF062122">
    <property type="protein sequence ID" value="AVZ23165.1"/>
    <property type="molecule type" value="Genomic_DNA"/>
</dbReference>
<feature type="region of interest" description="Disordered" evidence="1">
    <location>
        <begin position="1085"/>
        <end position="1163"/>
    </location>
</feature>